<name>A0A2T7UJB8_9BURK</name>
<feature type="domain" description="AMP-dependent synthetase/ligase" evidence="3">
    <location>
        <begin position="8"/>
        <end position="373"/>
    </location>
</feature>
<reference evidence="5" key="1">
    <citation type="submission" date="2017-04" db="EMBL/GenBank/DDBJ databases">
        <title>Unexpected and diverse lifestyles within the genus Limnohabitans.</title>
        <authorList>
            <person name="Kasalicky V."/>
            <person name="Mehrshad M."/>
            <person name="Andrei S.-A."/>
            <person name="Salcher M."/>
            <person name="Kratochvilova H."/>
            <person name="Simek K."/>
            <person name="Ghai R."/>
        </authorList>
    </citation>
    <scope>NUCLEOTIDE SEQUENCE [LARGE SCALE GENOMIC DNA]</scope>
    <source>
        <strain evidence="5">II-D5</strain>
    </source>
</reference>
<dbReference type="EMBL" id="LFYT02000001">
    <property type="protein sequence ID" value="PVE44767.1"/>
    <property type="molecule type" value="Genomic_DNA"/>
</dbReference>
<evidence type="ECO:0000256" key="1">
    <source>
        <dbReference type="ARBA" id="ARBA00006432"/>
    </source>
</evidence>
<evidence type="ECO:0000259" key="3">
    <source>
        <dbReference type="Pfam" id="PF00501"/>
    </source>
</evidence>
<keyword evidence="6" id="KW-1185">Reference proteome</keyword>
<dbReference type="InterPro" id="IPR025110">
    <property type="entry name" value="AMP-bd_C"/>
</dbReference>
<evidence type="ECO:0000313" key="6">
    <source>
        <dbReference type="Proteomes" id="UP000037507"/>
    </source>
</evidence>
<dbReference type="SUPFAM" id="SSF56801">
    <property type="entry name" value="Acetyl-CoA synthetase-like"/>
    <property type="match status" value="1"/>
</dbReference>
<dbReference type="OrthoDB" id="9766486at2"/>
<dbReference type="InterPro" id="IPR045851">
    <property type="entry name" value="AMP-bd_C_sf"/>
</dbReference>
<comment type="caution">
    <text evidence="5">The sequence shown here is derived from an EMBL/GenBank/DDBJ whole genome shotgun (WGS) entry which is preliminary data.</text>
</comment>
<dbReference type="AlphaFoldDB" id="A0A2T7UJB8"/>
<dbReference type="PANTHER" id="PTHR43767:SF1">
    <property type="entry name" value="NONRIBOSOMAL PEPTIDE SYNTHASE PES1 (EUROFUNG)-RELATED"/>
    <property type="match status" value="1"/>
</dbReference>
<dbReference type="InterPro" id="IPR042099">
    <property type="entry name" value="ANL_N_sf"/>
</dbReference>
<dbReference type="InterPro" id="IPR000873">
    <property type="entry name" value="AMP-dep_synth/lig_dom"/>
</dbReference>
<dbReference type="Pfam" id="PF13193">
    <property type="entry name" value="AMP-binding_C"/>
    <property type="match status" value="1"/>
</dbReference>
<sequence>MHLTAGLHRSMQRHPDKIATVTGSRRQTFRQLVDRVSRTASALRALGLQPGERLSVLALNSDRMIELLLAGAWAGLVINPINTRWTAAEVAYALGDCGASALAVDDGLMATAQAMTDALPALRHRIYIGEAQAPDGYLCLEEKAAAASPMEDVRSAPDTLAAIVYTGGTTGFPKGVMLSHGNLWASLVGRMAEVPTPPHYITLLISPMFHVAGLGRMLGQTIVGGTCVTVPVFQPRQVVDTMARERVSDLAIVPSMLQMLLDTEGFNPQHLPQLERILWGAAPITLPLLERGLAAFPQVQFVHAYGMTETAASVSVLQISRDRDFLAGPRMRSAGQAGLSSEIRIADAEGQELPPGTSGEILIRGPMVMQGYWGRPEETAQALQGGWLHTGDGGTMDEGGFLYVIDRIKDMVITGGENVYPAEVENALSSHPAVAACAVIGVPHEKWGEAVHAFVVLRPGAALAAAELDQHCRGQISAFKCPKTYEFRDKLPLTAAGKVQKTELRKSVAKGSAA</sequence>
<dbReference type="NCBIfam" id="NF004837">
    <property type="entry name" value="PRK06187.1"/>
    <property type="match status" value="1"/>
</dbReference>
<gene>
    <name evidence="5" type="ORF">H663_000740</name>
</gene>
<dbReference type="PANTHER" id="PTHR43767">
    <property type="entry name" value="LONG-CHAIN-FATTY-ACID--COA LIGASE"/>
    <property type="match status" value="1"/>
</dbReference>
<proteinExistence type="inferred from homology"/>
<feature type="domain" description="AMP-binding enzyme C-terminal" evidence="4">
    <location>
        <begin position="423"/>
        <end position="498"/>
    </location>
</feature>
<evidence type="ECO:0000313" key="5">
    <source>
        <dbReference type="EMBL" id="PVE44767.1"/>
    </source>
</evidence>
<comment type="similarity">
    <text evidence="1">Belongs to the ATP-dependent AMP-binding enzyme family.</text>
</comment>
<dbReference type="STRING" id="1293045.H663_11470"/>
<dbReference type="Gene3D" id="3.30.300.30">
    <property type="match status" value="1"/>
</dbReference>
<dbReference type="InterPro" id="IPR050237">
    <property type="entry name" value="ATP-dep_AMP-bd_enzyme"/>
</dbReference>
<keyword evidence="2 5" id="KW-0436">Ligase</keyword>
<dbReference type="FunFam" id="3.30.300.30:FF:000008">
    <property type="entry name" value="2,3-dihydroxybenzoate-AMP ligase"/>
    <property type="match status" value="1"/>
</dbReference>
<dbReference type="Pfam" id="PF00501">
    <property type="entry name" value="AMP-binding"/>
    <property type="match status" value="1"/>
</dbReference>
<dbReference type="GO" id="GO:0016878">
    <property type="term" value="F:acid-thiol ligase activity"/>
    <property type="evidence" value="ECO:0007669"/>
    <property type="project" value="UniProtKB-ARBA"/>
</dbReference>
<dbReference type="Gene3D" id="3.40.50.12780">
    <property type="entry name" value="N-terminal domain of ligase-like"/>
    <property type="match status" value="1"/>
</dbReference>
<dbReference type="RefSeq" id="WP_053173116.1">
    <property type="nucleotide sequence ID" value="NZ_LFYT02000001.1"/>
</dbReference>
<dbReference type="Proteomes" id="UP000037507">
    <property type="component" value="Unassembled WGS sequence"/>
</dbReference>
<dbReference type="PROSITE" id="PS00455">
    <property type="entry name" value="AMP_BINDING"/>
    <property type="match status" value="1"/>
</dbReference>
<organism evidence="5 6">
    <name type="scientific">Limnohabitans planktonicus II-D5</name>
    <dbReference type="NCBI Taxonomy" id="1293045"/>
    <lineage>
        <taxon>Bacteria</taxon>
        <taxon>Pseudomonadati</taxon>
        <taxon>Pseudomonadota</taxon>
        <taxon>Betaproteobacteria</taxon>
        <taxon>Burkholderiales</taxon>
        <taxon>Comamonadaceae</taxon>
        <taxon>Limnohabitans</taxon>
    </lineage>
</organism>
<evidence type="ECO:0000259" key="4">
    <source>
        <dbReference type="Pfam" id="PF13193"/>
    </source>
</evidence>
<accession>A0A2T7UJB8</accession>
<dbReference type="InterPro" id="IPR020845">
    <property type="entry name" value="AMP-binding_CS"/>
</dbReference>
<protein>
    <submittedName>
        <fullName evidence="5">Fatty-acid--CoA ligase</fullName>
    </submittedName>
</protein>
<evidence type="ECO:0000256" key="2">
    <source>
        <dbReference type="ARBA" id="ARBA00022598"/>
    </source>
</evidence>